<dbReference type="Proteomes" id="UP000245119">
    <property type="component" value="Linkage Group LG2"/>
</dbReference>
<name>A0A2T7PUD9_POMCA</name>
<reference evidence="2 3" key="1">
    <citation type="submission" date="2018-04" db="EMBL/GenBank/DDBJ databases">
        <title>The genome of golden apple snail Pomacea canaliculata provides insight into stress tolerance and invasive adaptation.</title>
        <authorList>
            <person name="Liu C."/>
            <person name="Liu B."/>
            <person name="Ren Y."/>
            <person name="Zhang Y."/>
            <person name="Wang H."/>
            <person name="Li S."/>
            <person name="Jiang F."/>
            <person name="Yin L."/>
            <person name="Zhang G."/>
            <person name="Qian W."/>
            <person name="Fan W."/>
        </authorList>
    </citation>
    <scope>NUCLEOTIDE SEQUENCE [LARGE SCALE GENOMIC DNA]</scope>
    <source>
        <strain evidence="2">SZHN2017</strain>
        <tissue evidence="2">Muscle</tissue>
    </source>
</reference>
<gene>
    <name evidence="2" type="ORF">C0Q70_04039</name>
</gene>
<protein>
    <submittedName>
        <fullName evidence="2">Uncharacterized protein</fullName>
    </submittedName>
</protein>
<dbReference type="AlphaFoldDB" id="A0A2T7PUD9"/>
<proteinExistence type="predicted"/>
<evidence type="ECO:0000256" key="1">
    <source>
        <dbReference type="SAM" id="Phobius"/>
    </source>
</evidence>
<sequence length="89" mass="10216">MTYVAQTWCGARRMRKCVRTHKLPLLCCLFGFFWCSLAVLMICQYMRMALSETRQHGKVTGHRNHSFDEGHPETGNGFCSPLPVVCYTV</sequence>
<accession>A0A2T7PUD9</accession>
<keyword evidence="3" id="KW-1185">Reference proteome</keyword>
<dbReference type="EMBL" id="PZQS01000002">
    <property type="protein sequence ID" value="PVD37046.1"/>
    <property type="molecule type" value="Genomic_DNA"/>
</dbReference>
<feature type="transmembrane region" description="Helical" evidence="1">
    <location>
        <begin position="23"/>
        <end position="42"/>
    </location>
</feature>
<keyword evidence="1" id="KW-0812">Transmembrane</keyword>
<keyword evidence="1" id="KW-0472">Membrane</keyword>
<evidence type="ECO:0000313" key="3">
    <source>
        <dbReference type="Proteomes" id="UP000245119"/>
    </source>
</evidence>
<comment type="caution">
    <text evidence="2">The sequence shown here is derived from an EMBL/GenBank/DDBJ whole genome shotgun (WGS) entry which is preliminary data.</text>
</comment>
<evidence type="ECO:0000313" key="2">
    <source>
        <dbReference type="EMBL" id="PVD37046.1"/>
    </source>
</evidence>
<keyword evidence="1" id="KW-1133">Transmembrane helix</keyword>
<organism evidence="2 3">
    <name type="scientific">Pomacea canaliculata</name>
    <name type="common">Golden apple snail</name>
    <dbReference type="NCBI Taxonomy" id="400727"/>
    <lineage>
        <taxon>Eukaryota</taxon>
        <taxon>Metazoa</taxon>
        <taxon>Spiralia</taxon>
        <taxon>Lophotrochozoa</taxon>
        <taxon>Mollusca</taxon>
        <taxon>Gastropoda</taxon>
        <taxon>Caenogastropoda</taxon>
        <taxon>Architaenioglossa</taxon>
        <taxon>Ampullarioidea</taxon>
        <taxon>Ampullariidae</taxon>
        <taxon>Pomacea</taxon>
    </lineage>
</organism>